<accession>A0ABX2DUJ7</accession>
<evidence type="ECO:0000313" key="1">
    <source>
        <dbReference type="EMBL" id="NQX48369.1"/>
    </source>
</evidence>
<gene>
    <name evidence="1" type="ORF">HQN87_23855</name>
</gene>
<keyword evidence="2" id="KW-1185">Reference proteome</keyword>
<organism evidence="1 2">
    <name type="scientific">Paenibacillus tritici</name>
    <dbReference type="NCBI Taxonomy" id="1873425"/>
    <lineage>
        <taxon>Bacteria</taxon>
        <taxon>Bacillati</taxon>
        <taxon>Bacillota</taxon>
        <taxon>Bacilli</taxon>
        <taxon>Bacillales</taxon>
        <taxon>Paenibacillaceae</taxon>
        <taxon>Paenibacillus</taxon>
    </lineage>
</organism>
<dbReference type="EMBL" id="JABMKX010000014">
    <property type="protein sequence ID" value="NQX48369.1"/>
    <property type="molecule type" value="Genomic_DNA"/>
</dbReference>
<sequence>MDNKAKKILMNTFWTSAGWKSSPAAFTGEDFDYAKSKGLMFDPVTITHDEIIQRLQELHQTITRERVAAAFLHSLSTKKVHLRSALSSWALTSGVPVHTYEERSAVRPNYSSCGDCNFHRLMSDREYINQDLNVLNFERVKWGGIRLNWLLYCWLDLELFSTEEEFEVTAEDAAILSGMLEAVRGCGEYDGARMLEKRWKDVVPSSKNERDVIMEIWGYAGLLVPRDTPRKRRGGSSDYNSMAEWQGNDGYSQEAVELYFGGFNNNRPPQLS</sequence>
<proteinExistence type="predicted"/>
<evidence type="ECO:0000313" key="2">
    <source>
        <dbReference type="Proteomes" id="UP000711047"/>
    </source>
</evidence>
<dbReference type="RefSeq" id="WP_173138408.1">
    <property type="nucleotide sequence ID" value="NZ_JABMKX010000014.1"/>
</dbReference>
<protein>
    <submittedName>
        <fullName evidence="1">Uncharacterized protein</fullName>
    </submittedName>
</protein>
<name>A0ABX2DUJ7_9BACL</name>
<dbReference type="Proteomes" id="UP000711047">
    <property type="component" value="Unassembled WGS sequence"/>
</dbReference>
<reference evidence="1 2" key="1">
    <citation type="submission" date="2020-05" db="EMBL/GenBank/DDBJ databases">
        <title>Paenibacillus glebae, sp. nov., Paenibacillus humi sp. nov., Paenibacillus pedi sp. nov., Paenibacillus terrestris sp. nov. and Paenibacillus terricola sp. nov., isolated from a forest top soil sample.</title>
        <authorList>
            <person name="Qi S."/>
            <person name="Carlier A."/>
            <person name="Cnockaert M."/>
            <person name="Vandamme P."/>
        </authorList>
    </citation>
    <scope>NUCLEOTIDE SEQUENCE [LARGE SCALE GENOMIC DNA]</scope>
    <source>
        <strain evidence="1 2">LMG 29502</strain>
    </source>
</reference>
<comment type="caution">
    <text evidence="1">The sequence shown here is derived from an EMBL/GenBank/DDBJ whole genome shotgun (WGS) entry which is preliminary data.</text>
</comment>